<dbReference type="InterPro" id="IPR027417">
    <property type="entry name" value="P-loop_NTPase"/>
</dbReference>
<dbReference type="Pfam" id="PF13614">
    <property type="entry name" value="AAA_31"/>
    <property type="match status" value="1"/>
</dbReference>
<feature type="transmembrane region" description="Helical" evidence="9">
    <location>
        <begin position="490"/>
        <end position="513"/>
    </location>
</feature>
<dbReference type="GO" id="GO:0005524">
    <property type="term" value="F:ATP binding"/>
    <property type="evidence" value="ECO:0007669"/>
    <property type="project" value="UniProtKB-KW"/>
</dbReference>
<dbReference type="STRING" id="1150600.ADIARSV_2493"/>
<evidence type="ECO:0000256" key="7">
    <source>
        <dbReference type="ARBA" id="ARBA00023137"/>
    </source>
</evidence>
<accession>R9GQZ8</accession>
<dbReference type="InterPro" id="IPR025669">
    <property type="entry name" value="AAA_dom"/>
</dbReference>
<evidence type="ECO:0000256" key="3">
    <source>
        <dbReference type="ARBA" id="ARBA00022679"/>
    </source>
</evidence>
<proteinExistence type="inferred from homology"/>
<evidence type="ECO:0000256" key="1">
    <source>
        <dbReference type="ARBA" id="ARBA00007316"/>
    </source>
</evidence>
<keyword evidence="7" id="KW-0829">Tyrosine-protein kinase</keyword>
<keyword evidence="9" id="KW-0472">Membrane</keyword>
<comment type="similarity">
    <text evidence="1">Belongs to the CpsD/CapB family.</text>
</comment>
<keyword evidence="3 11" id="KW-0808">Transferase</keyword>
<evidence type="ECO:0000256" key="5">
    <source>
        <dbReference type="ARBA" id="ARBA00022777"/>
    </source>
</evidence>
<gene>
    <name evidence="11" type="ORF">ADIARSV_2493</name>
</gene>
<keyword evidence="9" id="KW-0812">Transmembrane</keyword>
<dbReference type="eggNOG" id="COG3206">
    <property type="taxonomic scope" value="Bacteria"/>
</dbReference>
<evidence type="ECO:0000313" key="12">
    <source>
        <dbReference type="Proteomes" id="UP000014174"/>
    </source>
</evidence>
<dbReference type="CDD" id="cd05387">
    <property type="entry name" value="BY-kinase"/>
    <property type="match status" value="1"/>
</dbReference>
<protein>
    <recommendedName>
        <fullName evidence="2">non-specific protein-tyrosine kinase</fullName>
        <ecNumber evidence="2">2.7.10.2</ecNumber>
    </recommendedName>
</protein>
<keyword evidence="4" id="KW-0547">Nucleotide-binding</keyword>
<keyword evidence="5 11" id="KW-0418">Kinase</keyword>
<dbReference type="NCBIfam" id="TIGR01007">
    <property type="entry name" value="eps_fam"/>
    <property type="match status" value="1"/>
</dbReference>
<evidence type="ECO:0000256" key="8">
    <source>
        <dbReference type="ARBA" id="ARBA00051245"/>
    </source>
</evidence>
<dbReference type="PANTHER" id="PTHR32309">
    <property type="entry name" value="TYROSINE-PROTEIN KINASE"/>
    <property type="match status" value="1"/>
</dbReference>
<dbReference type="PATRIC" id="fig|1150600.3.peg.2466"/>
<comment type="caution">
    <text evidence="11">The sequence shown here is derived from an EMBL/GenBank/DDBJ whole genome shotgun (WGS) entry which is preliminary data.</text>
</comment>
<evidence type="ECO:0000259" key="10">
    <source>
        <dbReference type="Pfam" id="PF13614"/>
    </source>
</evidence>
<dbReference type="InterPro" id="IPR050445">
    <property type="entry name" value="Bact_polysacc_biosynth/exp"/>
</dbReference>
<reference evidence="11 12" key="1">
    <citation type="journal article" date="2013" name="Genome Announc.">
        <title>Draft Genome Sequence of Arcticibacter svalbardensis Strain MN12-7T, a Member of the Family Sphingobacteriaceae Isolated from an Arctic Soil Sample.</title>
        <authorList>
            <person name="Shivaji S."/>
            <person name="Ara S."/>
            <person name="Prasad S."/>
            <person name="Manasa B.P."/>
            <person name="Begum Z."/>
            <person name="Singh A."/>
            <person name="Kumar Pinnaka A."/>
        </authorList>
    </citation>
    <scope>NUCLEOTIDE SEQUENCE [LARGE SCALE GENOMIC DNA]</scope>
    <source>
        <strain evidence="11 12">MN12-7</strain>
    </source>
</reference>
<dbReference type="eggNOG" id="COG0489">
    <property type="taxonomic scope" value="Bacteria"/>
</dbReference>
<evidence type="ECO:0000313" key="11">
    <source>
        <dbReference type="EMBL" id="EOR94252.1"/>
    </source>
</evidence>
<dbReference type="Proteomes" id="UP000014174">
    <property type="component" value="Unassembled WGS sequence"/>
</dbReference>
<dbReference type="PANTHER" id="PTHR32309:SF13">
    <property type="entry name" value="FERRIC ENTEROBACTIN TRANSPORT PROTEIN FEPE"/>
    <property type="match status" value="1"/>
</dbReference>
<dbReference type="OrthoDB" id="9794577at2"/>
<evidence type="ECO:0000256" key="6">
    <source>
        <dbReference type="ARBA" id="ARBA00022840"/>
    </source>
</evidence>
<keyword evidence="6" id="KW-0067">ATP-binding</keyword>
<dbReference type="GO" id="GO:0005886">
    <property type="term" value="C:plasma membrane"/>
    <property type="evidence" value="ECO:0007669"/>
    <property type="project" value="TreeGrafter"/>
</dbReference>
<feature type="transmembrane region" description="Helical" evidence="9">
    <location>
        <begin position="29"/>
        <end position="50"/>
    </location>
</feature>
<dbReference type="RefSeq" id="WP_016195724.1">
    <property type="nucleotide sequence ID" value="NZ_AQPN01000090.1"/>
</dbReference>
<dbReference type="SUPFAM" id="SSF52540">
    <property type="entry name" value="P-loop containing nucleoside triphosphate hydrolases"/>
    <property type="match status" value="1"/>
</dbReference>
<feature type="domain" description="AAA" evidence="10">
    <location>
        <begin position="585"/>
        <end position="704"/>
    </location>
</feature>
<dbReference type="InterPro" id="IPR005702">
    <property type="entry name" value="Wzc-like_C"/>
</dbReference>
<dbReference type="GO" id="GO:0004715">
    <property type="term" value="F:non-membrane spanning protein tyrosine kinase activity"/>
    <property type="evidence" value="ECO:0007669"/>
    <property type="project" value="UniProtKB-EC"/>
</dbReference>
<organism evidence="11 12">
    <name type="scientific">Arcticibacter svalbardensis MN12-7</name>
    <dbReference type="NCBI Taxonomy" id="1150600"/>
    <lineage>
        <taxon>Bacteria</taxon>
        <taxon>Pseudomonadati</taxon>
        <taxon>Bacteroidota</taxon>
        <taxon>Sphingobacteriia</taxon>
        <taxon>Sphingobacteriales</taxon>
        <taxon>Sphingobacteriaceae</taxon>
        <taxon>Arcticibacter</taxon>
    </lineage>
</organism>
<evidence type="ECO:0000256" key="4">
    <source>
        <dbReference type="ARBA" id="ARBA00022741"/>
    </source>
</evidence>
<name>R9GQZ8_9SPHI</name>
<dbReference type="EMBL" id="AQPN01000090">
    <property type="protein sequence ID" value="EOR94252.1"/>
    <property type="molecule type" value="Genomic_DNA"/>
</dbReference>
<keyword evidence="12" id="KW-1185">Reference proteome</keyword>
<evidence type="ECO:0000256" key="9">
    <source>
        <dbReference type="SAM" id="Phobius"/>
    </source>
</evidence>
<dbReference type="Gene3D" id="3.40.50.300">
    <property type="entry name" value="P-loop containing nucleotide triphosphate hydrolases"/>
    <property type="match status" value="1"/>
</dbReference>
<comment type="catalytic activity">
    <reaction evidence="8">
        <text>L-tyrosyl-[protein] + ATP = O-phospho-L-tyrosyl-[protein] + ADP + H(+)</text>
        <dbReference type="Rhea" id="RHEA:10596"/>
        <dbReference type="Rhea" id="RHEA-COMP:10136"/>
        <dbReference type="Rhea" id="RHEA-COMP:20101"/>
        <dbReference type="ChEBI" id="CHEBI:15378"/>
        <dbReference type="ChEBI" id="CHEBI:30616"/>
        <dbReference type="ChEBI" id="CHEBI:46858"/>
        <dbReference type="ChEBI" id="CHEBI:61978"/>
        <dbReference type="ChEBI" id="CHEBI:456216"/>
        <dbReference type="EC" id="2.7.10.2"/>
    </reaction>
</comment>
<sequence length="781" mass="87726">MSRINNTGMSFDESEETNYSQLWKKMKAAWPWFLLAFIVFFTAVFFYVMYTTPMYNIHALIKINNSNRGAPSTSTDNSLSTEFGVPTASIVDEEAVVLQTKYLMERVVNDMKLNITYFSKGPIRDEELYTPPFTVQISEPVDTIHFTKFNAEVLAGHKVHLQTETLDTIVDFNQSLSLANIGRIKLVNPLPGLKSNHYAFTLSSVDQTVNKLSSNLTVALLAKQMGIIQLDFVYPLPKKGEDILNKLLDIYVQSNLEDRNTLADSSVKFIRNRLSYLGGELGDLEGNIQNFKQRNQIAEMSEQSRVMVQNTSQFNDEVAKVQTQISVLNSIQDYLQKNAGNDRVVPSSLVVSDPTFSSLVDKYNTLLLERDRRMVGVTAENPVITNLNDRIANLRADMLSSLTNSKDFLKITLNSLQKQVQTVAGKIQNVPEIERNYLDLARQQQIKQQLYIFLMQKSEEAAIGKTYNTPNSKKIDPPKTQEKVSPKVPVFYAIAVLLALILPATVIYTRFLLNSLIERKDDIINGTQVPVIGEIGHNSGSDNLIVAHNPRSAIAEQFRALRTRLFFYLKDADEKVILLTSSMANEGKSFTSINLGSVLAISGKKVLLMELDLRKSGLSSKLGVDNSVGFTNYIMDDKMIPEQIIRPSGALDNLFVISSGETQPNPAELLMHNRIGLLFKDLKERFDYIIIDAPPVGVVIDAQLLAGYADLCLYIVRQHITSKSQLSIVEDMFKENEMKRLAIVLNDIRMGTGSDYAYGNYNYGDERTGLRSKIKGIFSKN</sequence>
<dbReference type="EC" id="2.7.10.2" evidence="2"/>
<keyword evidence="9" id="KW-1133">Transmembrane helix</keyword>
<dbReference type="AlphaFoldDB" id="R9GQZ8"/>
<evidence type="ECO:0000256" key="2">
    <source>
        <dbReference type="ARBA" id="ARBA00011903"/>
    </source>
</evidence>